<comment type="function">
    <text evidence="6">Ferredoxins are iron-sulfur proteins that transfer electrons in a wide variety of metabolic reactions.</text>
</comment>
<feature type="domain" description="4Fe-4S ferredoxin-type" evidence="8">
    <location>
        <begin position="3"/>
        <end position="31"/>
    </location>
</feature>
<dbReference type="GO" id="GO:0005506">
    <property type="term" value="F:iron ion binding"/>
    <property type="evidence" value="ECO:0007669"/>
    <property type="project" value="UniProtKB-UniRule"/>
</dbReference>
<feature type="compositionally biased region" description="Polar residues" evidence="7">
    <location>
        <begin position="54"/>
        <end position="63"/>
    </location>
</feature>
<dbReference type="Proteomes" id="UP000231669">
    <property type="component" value="Unassembled WGS sequence"/>
</dbReference>
<evidence type="ECO:0000256" key="3">
    <source>
        <dbReference type="ARBA" id="ARBA00022982"/>
    </source>
</evidence>
<feature type="region of interest" description="Disordered" evidence="7">
    <location>
        <begin position="41"/>
        <end position="63"/>
    </location>
</feature>
<dbReference type="PANTHER" id="PTHR36923">
    <property type="entry name" value="FERREDOXIN"/>
    <property type="match status" value="1"/>
</dbReference>
<comment type="caution">
    <text evidence="9">The sequence shown here is derived from an EMBL/GenBank/DDBJ whole genome shotgun (WGS) entry which is preliminary data.</text>
</comment>
<evidence type="ECO:0000256" key="1">
    <source>
        <dbReference type="ARBA" id="ARBA00022448"/>
    </source>
</evidence>
<dbReference type="PROSITE" id="PS51379">
    <property type="entry name" value="4FE4S_FER_2"/>
    <property type="match status" value="1"/>
</dbReference>
<dbReference type="PANTHER" id="PTHR36923:SF3">
    <property type="entry name" value="FERREDOXIN"/>
    <property type="match status" value="1"/>
</dbReference>
<evidence type="ECO:0000256" key="6">
    <source>
        <dbReference type="RuleBase" id="RU368020"/>
    </source>
</evidence>
<dbReference type="InterPro" id="IPR017896">
    <property type="entry name" value="4Fe4S_Fe-S-bd"/>
</dbReference>
<keyword evidence="3 6" id="KW-0249">Electron transport</keyword>
<proteinExistence type="predicted"/>
<name>A0A2M6YF73_9BACT</name>
<evidence type="ECO:0000313" key="9">
    <source>
        <dbReference type="EMBL" id="PIU28810.1"/>
    </source>
</evidence>
<dbReference type="Pfam" id="PF13370">
    <property type="entry name" value="Fer4_13"/>
    <property type="match status" value="1"/>
</dbReference>
<reference evidence="10" key="1">
    <citation type="submission" date="2017-09" db="EMBL/GenBank/DDBJ databases">
        <title>Depth-based differentiation of microbial function through sediment-hosted aquifers and enrichment of novel symbionts in the deep terrestrial subsurface.</title>
        <authorList>
            <person name="Probst A.J."/>
            <person name="Ladd B."/>
            <person name="Jarett J.K."/>
            <person name="Geller-Mcgrath D.E."/>
            <person name="Sieber C.M.K."/>
            <person name="Emerson J.B."/>
            <person name="Anantharaman K."/>
            <person name="Thomas B.C."/>
            <person name="Malmstrom R."/>
            <person name="Stieglmeier M."/>
            <person name="Klingl A."/>
            <person name="Woyke T."/>
            <person name="Ryan C.M."/>
            <person name="Banfield J.F."/>
        </authorList>
    </citation>
    <scope>NUCLEOTIDE SEQUENCE [LARGE SCALE GENOMIC DNA]</scope>
</reference>
<keyword evidence="2 6" id="KW-0479">Metal-binding</keyword>
<dbReference type="PRINTS" id="PR00352">
    <property type="entry name" value="3FE4SFRDOXIN"/>
</dbReference>
<keyword evidence="4 6" id="KW-0408">Iron</keyword>
<evidence type="ECO:0000256" key="4">
    <source>
        <dbReference type="ARBA" id="ARBA00023004"/>
    </source>
</evidence>
<dbReference type="GO" id="GO:0051536">
    <property type="term" value="F:iron-sulfur cluster binding"/>
    <property type="evidence" value="ECO:0007669"/>
    <property type="project" value="UniProtKB-KW"/>
</dbReference>
<evidence type="ECO:0000256" key="2">
    <source>
        <dbReference type="ARBA" id="ARBA00022723"/>
    </source>
</evidence>
<dbReference type="Gene3D" id="3.30.70.20">
    <property type="match status" value="1"/>
</dbReference>
<gene>
    <name evidence="9" type="ORF">COT08_00395</name>
</gene>
<protein>
    <recommendedName>
        <fullName evidence="6">Ferredoxin</fullName>
    </recommendedName>
</protein>
<organism evidence="9 10">
    <name type="scientific">Candidatus Woesebacteria bacterium CG07_land_8_20_14_0_80_44_9</name>
    <dbReference type="NCBI Taxonomy" id="1975058"/>
    <lineage>
        <taxon>Bacteria</taxon>
        <taxon>Candidatus Woeseibacteriota</taxon>
    </lineage>
</organism>
<dbReference type="InterPro" id="IPR051269">
    <property type="entry name" value="Fe-S_cluster_ET"/>
</dbReference>
<evidence type="ECO:0000256" key="7">
    <source>
        <dbReference type="SAM" id="MobiDB-lite"/>
    </source>
</evidence>
<dbReference type="InterPro" id="IPR001080">
    <property type="entry name" value="3Fe4S_ferredoxin"/>
</dbReference>
<keyword evidence="5 6" id="KW-0411">Iron-sulfur</keyword>
<dbReference type="EMBL" id="PEXE01000007">
    <property type="protein sequence ID" value="PIU28810.1"/>
    <property type="molecule type" value="Genomic_DNA"/>
</dbReference>
<evidence type="ECO:0000313" key="10">
    <source>
        <dbReference type="Proteomes" id="UP000231669"/>
    </source>
</evidence>
<dbReference type="GO" id="GO:0009055">
    <property type="term" value="F:electron transfer activity"/>
    <property type="evidence" value="ECO:0007669"/>
    <property type="project" value="UniProtKB-UniRule"/>
</dbReference>
<evidence type="ECO:0000256" key="5">
    <source>
        <dbReference type="ARBA" id="ARBA00023014"/>
    </source>
</evidence>
<sequence length="63" mass="6746">MAKIPVVDKNKCIGCGTCTVLAPKTFRLGKDGKAEVINPPADEEEKIKEAIDSCPTSAIESQR</sequence>
<accession>A0A2M6YF73</accession>
<evidence type="ECO:0000259" key="8">
    <source>
        <dbReference type="PROSITE" id="PS51379"/>
    </source>
</evidence>
<keyword evidence="1 6" id="KW-0813">Transport</keyword>
<dbReference type="SUPFAM" id="SSF54862">
    <property type="entry name" value="4Fe-4S ferredoxins"/>
    <property type="match status" value="1"/>
</dbReference>
<dbReference type="AlphaFoldDB" id="A0A2M6YF73"/>